<accession>A0A0G4FPV5</accession>
<dbReference type="InParanoid" id="A0A0G4FPV5"/>
<sequence length="506" mass="54688">MSSTSASAAAGGGGYRNESAVNDINRSATQSDGLPLSSGLLAQLSDIKAQLAVAVLDSKCVKKMGISDTIDYLIQKGSVGERRLPMVEAAASEISGALGSLQNGLKRLNGAALLEGHSKNFAFVPPDAKKTTRETTDTHKKDSVADSTPGVPESSSAAAPPFLPGLSLPTDVLRDVFLPLISPHNTIALCRTSETVGSALEAALVDDIDSIIQRDGLRGVIGYAPMRQSTSVRRLVRRLRLIRLHYVMVTGGDWRGNVPVLRMAKSCGRVQQLPIELTGDDLHHVGSKAVIDSRPPSMRQYSLFSHRQWDNRMGLTRDADGRDYLCECMAWWEVTVYTEQTVPDEYRDRFDAADPPCRHGGGEYISFRGLIIEGMAGLSSCHVSHWSWDAPSAEYNRISDLVAQQSPLWGGCRTIDYNIGGPSRRFVILCGDEEGDEFAAYIEMAKWPDGWTDIILYTSDARRQGVSGPAAFPQAVAIAHSKTGDDIALLPMVNEAINTAGGLASR</sequence>
<proteinExistence type="predicted"/>
<organism evidence="2 3">
    <name type="scientific">Vitrella brassicaformis (strain CCMP3155)</name>
    <dbReference type="NCBI Taxonomy" id="1169540"/>
    <lineage>
        <taxon>Eukaryota</taxon>
        <taxon>Sar</taxon>
        <taxon>Alveolata</taxon>
        <taxon>Colpodellida</taxon>
        <taxon>Vitrellaceae</taxon>
        <taxon>Vitrella</taxon>
    </lineage>
</organism>
<dbReference type="VEuPathDB" id="CryptoDB:Vbra_780"/>
<protein>
    <submittedName>
        <fullName evidence="2">Uncharacterized protein</fullName>
    </submittedName>
</protein>
<feature type="compositionally biased region" description="Basic and acidic residues" evidence="1">
    <location>
        <begin position="127"/>
        <end position="144"/>
    </location>
</feature>
<dbReference type="EMBL" id="CDMY01000477">
    <property type="protein sequence ID" value="CEM16498.1"/>
    <property type="molecule type" value="Genomic_DNA"/>
</dbReference>
<feature type="region of interest" description="Disordered" evidence="1">
    <location>
        <begin position="124"/>
        <end position="160"/>
    </location>
</feature>
<reference evidence="2 3" key="1">
    <citation type="submission" date="2014-11" db="EMBL/GenBank/DDBJ databases">
        <authorList>
            <person name="Zhu J."/>
            <person name="Qi W."/>
            <person name="Song R."/>
        </authorList>
    </citation>
    <scope>NUCLEOTIDE SEQUENCE [LARGE SCALE GENOMIC DNA]</scope>
</reference>
<name>A0A0G4FPV5_VITBC</name>
<evidence type="ECO:0000313" key="2">
    <source>
        <dbReference type="EMBL" id="CEM16498.1"/>
    </source>
</evidence>
<dbReference type="AlphaFoldDB" id="A0A0G4FPV5"/>
<dbReference type="Proteomes" id="UP000041254">
    <property type="component" value="Unassembled WGS sequence"/>
</dbReference>
<keyword evidence="3" id="KW-1185">Reference proteome</keyword>
<evidence type="ECO:0000313" key="3">
    <source>
        <dbReference type="Proteomes" id="UP000041254"/>
    </source>
</evidence>
<dbReference type="PhylomeDB" id="A0A0G4FPV5"/>
<gene>
    <name evidence="2" type="ORF">Vbra_780</name>
</gene>
<evidence type="ECO:0000256" key="1">
    <source>
        <dbReference type="SAM" id="MobiDB-lite"/>
    </source>
</evidence>